<dbReference type="SMART" id="SM00184">
    <property type="entry name" value="RING"/>
    <property type="match status" value="1"/>
</dbReference>
<organism evidence="7 8">
    <name type="scientific">Mizuhopecten yessoensis</name>
    <name type="common">Japanese scallop</name>
    <name type="synonym">Patinopecten yessoensis</name>
    <dbReference type="NCBI Taxonomy" id="6573"/>
    <lineage>
        <taxon>Eukaryota</taxon>
        <taxon>Metazoa</taxon>
        <taxon>Spiralia</taxon>
        <taxon>Lophotrochozoa</taxon>
        <taxon>Mollusca</taxon>
        <taxon>Bivalvia</taxon>
        <taxon>Autobranchia</taxon>
        <taxon>Pteriomorphia</taxon>
        <taxon>Pectinida</taxon>
        <taxon>Pectinoidea</taxon>
        <taxon>Pectinidae</taxon>
        <taxon>Mizuhopecten</taxon>
    </lineage>
</organism>
<evidence type="ECO:0000256" key="1">
    <source>
        <dbReference type="ARBA" id="ARBA00022723"/>
    </source>
</evidence>
<dbReference type="AlphaFoldDB" id="A0A210Q719"/>
<name>A0A210Q719_MIZYE</name>
<dbReference type="EMBL" id="NEDP02004755">
    <property type="protein sequence ID" value="OWF44537.1"/>
    <property type="molecule type" value="Genomic_DNA"/>
</dbReference>
<dbReference type="SUPFAM" id="SSF57850">
    <property type="entry name" value="RING/U-box"/>
    <property type="match status" value="1"/>
</dbReference>
<feature type="compositionally biased region" description="Acidic residues" evidence="5">
    <location>
        <begin position="85"/>
        <end position="103"/>
    </location>
</feature>
<feature type="compositionally biased region" description="Polar residues" evidence="5">
    <location>
        <begin position="63"/>
        <end position="72"/>
    </location>
</feature>
<evidence type="ECO:0000256" key="4">
    <source>
        <dbReference type="PROSITE-ProRule" id="PRU00175"/>
    </source>
</evidence>
<comment type="caution">
    <text evidence="7">The sequence shown here is derived from an EMBL/GenBank/DDBJ whole genome shotgun (WGS) entry which is preliminary data.</text>
</comment>
<proteinExistence type="predicted"/>
<feature type="region of interest" description="Disordered" evidence="5">
    <location>
        <begin position="59"/>
        <end position="103"/>
    </location>
</feature>
<keyword evidence="3" id="KW-0862">Zinc</keyword>
<dbReference type="PROSITE" id="PS50089">
    <property type="entry name" value="ZF_RING_2"/>
    <property type="match status" value="1"/>
</dbReference>
<dbReference type="STRING" id="6573.A0A210Q719"/>
<keyword evidence="1" id="KW-0479">Metal-binding</keyword>
<keyword evidence="7" id="KW-0436">Ligase</keyword>
<dbReference type="GO" id="GO:0006511">
    <property type="term" value="P:ubiquitin-dependent protein catabolic process"/>
    <property type="evidence" value="ECO:0007669"/>
    <property type="project" value="TreeGrafter"/>
</dbReference>
<protein>
    <submittedName>
        <fullName evidence="7">E3 ubiquitin ligase BIG BROTHER</fullName>
    </submittedName>
</protein>
<evidence type="ECO:0000256" key="2">
    <source>
        <dbReference type="ARBA" id="ARBA00022771"/>
    </source>
</evidence>
<reference evidence="7 8" key="1">
    <citation type="journal article" date="2017" name="Nat. Ecol. Evol.">
        <title>Scallop genome provides insights into evolution of bilaterian karyotype and development.</title>
        <authorList>
            <person name="Wang S."/>
            <person name="Zhang J."/>
            <person name="Jiao W."/>
            <person name="Li J."/>
            <person name="Xun X."/>
            <person name="Sun Y."/>
            <person name="Guo X."/>
            <person name="Huan P."/>
            <person name="Dong B."/>
            <person name="Zhang L."/>
            <person name="Hu X."/>
            <person name="Sun X."/>
            <person name="Wang J."/>
            <person name="Zhao C."/>
            <person name="Wang Y."/>
            <person name="Wang D."/>
            <person name="Huang X."/>
            <person name="Wang R."/>
            <person name="Lv J."/>
            <person name="Li Y."/>
            <person name="Zhang Z."/>
            <person name="Liu B."/>
            <person name="Lu W."/>
            <person name="Hui Y."/>
            <person name="Liang J."/>
            <person name="Zhou Z."/>
            <person name="Hou R."/>
            <person name="Li X."/>
            <person name="Liu Y."/>
            <person name="Li H."/>
            <person name="Ning X."/>
            <person name="Lin Y."/>
            <person name="Zhao L."/>
            <person name="Xing Q."/>
            <person name="Dou J."/>
            <person name="Li Y."/>
            <person name="Mao J."/>
            <person name="Guo H."/>
            <person name="Dou H."/>
            <person name="Li T."/>
            <person name="Mu C."/>
            <person name="Jiang W."/>
            <person name="Fu Q."/>
            <person name="Fu X."/>
            <person name="Miao Y."/>
            <person name="Liu J."/>
            <person name="Yu Q."/>
            <person name="Li R."/>
            <person name="Liao H."/>
            <person name="Li X."/>
            <person name="Kong Y."/>
            <person name="Jiang Z."/>
            <person name="Chourrout D."/>
            <person name="Li R."/>
            <person name="Bao Z."/>
        </authorList>
    </citation>
    <scope>NUCLEOTIDE SEQUENCE [LARGE SCALE GENOMIC DNA]</scope>
    <source>
        <strain evidence="7 8">PY_sf001</strain>
    </source>
</reference>
<dbReference type="PANTHER" id="PTHR45931:SF3">
    <property type="entry name" value="RING ZINC FINGER-CONTAINING PROTEIN"/>
    <property type="match status" value="1"/>
</dbReference>
<dbReference type="Proteomes" id="UP000242188">
    <property type="component" value="Unassembled WGS sequence"/>
</dbReference>
<evidence type="ECO:0000259" key="6">
    <source>
        <dbReference type="PROSITE" id="PS50089"/>
    </source>
</evidence>
<dbReference type="InterPro" id="IPR001841">
    <property type="entry name" value="Znf_RING"/>
</dbReference>
<dbReference type="PANTHER" id="PTHR45931">
    <property type="entry name" value="SI:CH211-59O9.10"/>
    <property type="match status" value="1"/>
</dbReference>
<dbReference type="GO" id="GO:0061630">
    <property type="term" value="F:ubiquitin protein ligase activity"/>
    <property type="evidence" value="ECO:0007669"/>
    <property type="project" value="TreeGrafter"/>
</dbReference>
<evidence type="ECO:0000313" key="7">
    <source>
        <dbReference type="EMBL" id="OWF44537.1"/>
    </source>
</evidence>
<keyword evidence="2 4" id="KW-0863">Zinc-finger</keyword>
<dbReference type="GO" id="GO:0016874">
    <property type="term" value="F:ligase activity"/>
    <property type="evidence" value="ECO:0007669"/>
    <property type="project" value="UniProtKB-KW"/>
</dbReference>
<sequence>MASLLLTSRSVEDISFSDTVMSGDGKVCPSPMSTFGSDFNDNLFLQASNAHNFERTDYKEFPSETTNNQQRLTEPEHVEMINNKDDEDDNVEEDDQTEDADDDTGTILNIAIFATNVRKSDIQSEMDKYCIKVKSKVNIQKHRKNGVKNAKKEKRRNISAEFSFLNVSLFPRPCHNPTDTSDRALEQYHAAEQSLDDFEDLVAPYNKELEMEGKCAKLAKYTHCDRDRKIKKAHIQVKDKYCTSVRNNHGRKRFYIHHRVFKLMHLELQRYSYMPSRRRGRLGIKCEEMTEIRRAANTAVRPVNNRPQHRSPAQNLAYAIDNNNAAQDLDNALVNLLITLQQRDITPEDYETLLQLDESVAPKTLEQNVLESFRTDTVNESCVNDTCAICMEQYTLGQPRKFLPCNHVFHTNCIDMWLNNSSLNCPIDNLPVDGSNS</sequence>
<evidence type="ECO:0000256" key="3">
    <source>
        <dbReference type="ARBA" id="ARBA00022833"/>
    </source>
</evidence>
<evidence type="ECO:0000256" key="5">
    <source>
        <dbReference type="SAM" id="MobiDB-lite"/>
    </source>
</evidence>
<dbReference type="InterPro" id="IPR051834">
    <property type="entry name" value="RING_finger_E3_ligase"/>
</dbReference>
<feature type="compositionally biased region" description="Basic and acidic residues" evidence="5">
    <location>
        <begin position="73"/>
        <end position="84"/>
    </location>
</feature>
<dbReference type="Gene3D" id="3.30.40.10">
    <property type="entry name" value="Zinc/RING finger domain, C3HC4 (zinc finger)"/>
    <property type="match status" value="1"/>
</dbReference>
<evidence type="ECO:0000313" key="8">
    <source>
        <dbReference type="Proteomes" id="UP000242188"/>
    </source>
</evidence>
<feature type="domain" description="RING-type" evidence="6">
    <location>
        <begin position="387"/>
        <end position="429"/>
    </location>
</feature>
<gene>
    <name evidence="7" type="ORF">KP79_PYT03562</name>
</gene>
<dbReference type="GO" id="GO:0008270">
    <property type="term" value="F:zinc ion binding"/>
    <property type="evidence" value="ECO:0007669"/>
    <property type="project" value="UniProtKB-KW"/>
</dbReference>
<keyword evidence="8" id="KW-1185">Reference proteome</keyword>
<dbReference type="Pfam" id="PF13639">
    <property type="entry name" value="zf-RING_2"/>
    <property type="match status" value="1"/>
</dbReference>
<accession>A0A210Q719</accession>
<dbReference type="InterPro" id="IPR013083">
    <property type="entry name" value="Znf_RING/FYVE/PHD"/>
</dbReference>
<dbReference type="OrthoDB" id="8062037at2759"/>
<dbReference type="GO" id="GO:0005634">
    <property type="term" value="C:nucleus"/>
    <property type="evidence" value="ECO:0007669"/>
    <property type="project" value="TreeGrafter"/>
</dbReference>